<keyword evidence="4" id="KW-0418">Kinase</keyword>
<dbReference type="OrthoDB" id="4062651at2759"/>
<dbReference type="FunFam" id="1.10.510.10:FF:000530">
    <property type="entry name" value="probable receptor-like protein kinase At5g59700"/>
    <property type="match status" value="1"/>
</dbReference>
<dbReference type="Gene3D" id="3.30.200.20">
    <property type="entry name" value="Phosphorylase Kinase, domain 1"/>
    <property type="match status" value="1"/>
</dbReference>
<evidence type="ECO:0000313" key="4">
    <source>
        <dbReference type="RefSeq" id="XP_038989931.1"/>
    </source>
</evidence>
<keyword evidence="4" id="KW-0808">Transferase</keyword>
<dbReference type="Pfam" id="PF00069">
    <property type="entry name" value="Pkinase"/>
    <property type="match status" value="1"/>
</dbReference>
<reference evidence="4" key="2">
    <citation type="submission" date="2025-08" db="UniProtKB">
        <authorList>
            <consortium name="RefSeq"/>
        </authorList>
    </citation>
    <scope>IDENTIFICATION</scope>
    <source>
        <tissue evidence="4">Young leaves</tissue>
    </source>
</reference>
<dbReference type="AlphaFoldDB" id="A0A8B9AT05"/>
<name>A0A8B9AT05_PHODC</name>
<dbReference type="RefSeq" id="XP_038989931.1">
    <property type="nucleotide sequence ID" value="XM_039134003.1"/>
</dbReference>
<proteinExistence type="predicted"/>
<dbReference type="SMART" id="SM00220">
    <property type="entry name" value="S_TKc"/>
    <property type="match status" value="1"/>
</dbReference>
<evidence type="ECO:0000259" key="2">
    <source>
        <dbReference type="PROSITE" id="PS50011"/>
    </source>
</evidence>
<keyword evidence="1" id="KW-0472">Membrane</keyword>
<keyword evidence="1" id="KW-1133">Transmembrane helix</keyword>
<dbReference type="PROSITE" id="PS50011">
    <property type="entry name" value="PROTEIN_KINASE_DOM"/>
    <property type="match status" value="1"/>
</dbReference>
<reference evidence="3" key="1">
    <citation type="journal article" date="2019" name="Nat. Commun.">
        <title>Genome-wide association mapping of date palm fruit traits.</title>
        <authorList>
            <person name="Hazzouri K.M."/>
            <person name="Gros-Balthazard M."/>
            <person name="Flowers J.M."/>
            <person name="Copetti D."/>
            <person name="Lemansour A."/>
            <person name="Lebrun M."/>
            <person name="Masmoudi K."/>
            <person name="Ferrand S."/>
            <person name="Dhar M.I."/>
            <person name="Fresquez Z.A."/>
            <person name="Rosas U."/>
            <person name="Zhang J."/>
            <person name="Talag J."/>
            <person name="Lee S."/>
            <person name="Kudrna D."/>
            <person name="Powell R.F."/>
            <person name="Leitch I.J."/>
            <person name="Krueger R.R."/>
            <person name="Wing R.A."/>
            <person name="Amiri K.M.A."/>
            <person name="Purugganan M.D."/>
        </authorList>
    </citation>
    <scope>NUCLEOTIDE SEQUENCE [LARGE SCALE GENOMIC DNA]</scope>
    <source>
        <strain evidence="3">cv. Khalas</strain>
    </source>
</reference>
<dbReference type="SUPFAM" id="SSF56112">
    <property type="entry name" value="Protein kinase-like (PK-like)"/>
    <property type="match status" value="1"/>
</dbReference>
<dbReference type="GO" id="GO:0004672">
    <property type="term" value="F:protein kinase activity"/>
    <property type="evidence" value="ECO:0007669"/>
    <property type="project" value="InterPro"/>
</dbReference>
<dbReference type="InterPro" id="IPR051824">
    <property type="entry name" value="LRR_Rcpt-Like_S/T_Kinase"/>
</dbReference>
<keyword evidence="3" id="KW-1185">Reference proteome</keyword>
<dbReference type="FunFam" id="3.30.200.20:FF:000610">
    <property type="entry name" value="Cysteine-rich receptor-like protein kinase 40"/>
    <property type="match status" value="1"/>
</dbReference>
<feature type="domain" description="Protein kinase" evidence="2">
    <location>
        <begin position="104"/>
        <end position="375"/>
    </location>
</feature>
<dbReference type="InterPro" id="IPR011009">
    <property type="entry name" value="Kinase-like_dom_sf"/>
</dbReference>
<dbReference type="InterPro" id="IPR000719">
    <property type="entry name" value="Prot_kinase_dom"/>
</dbReference>
<dbReference type="Proteomes" id="UP000228380">
    <property type="component" value="Chromosome 14"/>
</dbReference>
<evidence type="ECO:0000256" key="1">
    <source>
        <dbReference type="SAM" id="Phobius"/>
    </source>
</evidence>
<dbReference type="Gene3D" id="1.10.510.10">
    <property type="entry name" value="Transferase(Phosphotransferase) domain 1"/>
    <property type="match status" value="1"/>
</dbReference>
<dbReference type="InterPro" id="IPR008271">
    <property type="entry name" value="Ser/Thr_kinase_AS"/>
</dbReference>
<evidence type="ECO:0000313" key="3">
    <source>
        <dbReference type="Proteomes" id="UP000228380"/>
    </source>
</evidence>
<accession>A0A8B9AT05</accession>
<gene>
    <name evidence="4" type="primary">LOC103723957</name>
</gene>
<dbReference type="PANTHER" id="PTHR48006">
    <property type="entry name" value="LEUCINE-RICH REPEAT-CONTAINING PROTEIN DDB_G0281931-RELATED"/>
    <property type="match status" value="1"/>
</dbReference>
<dbReference type="KEGG" id="pda:103723957"/>
<dbReference type="PANTHER" id="PTHR48006:SF28">
    <property type="entry name" value="LEUCINE-RICH REPEAT PROTEIN KINASE FAMILY PROTEIN"/>
    <property type="match status" value="1"/>
</dbReference>
<dbReference type="GeneID" id="103723957"/>
<protein>
    <submittedName>
        <fullName evidence="4">Probable serine/threonine-protein kinase PBL28</fullName>
    </submittedName>
</protein>
<feature type="transmembrane region" description="Helical" evidence="1">
    <location>
        <begin position="51"/>
        <end position="71"/>
    </location>
</feature>
<keyword evidence="1" id="KW-0812">Transmembrane</keyword>
<dbReference type="PROSITE" id="PS00108">
    <property type="entry name" value="PROTEIN_KINASE_ST"/>
    <property type="match status" value="1"/>
</dbReference>
<sequence length="465" mass="52096">MAAMGPIVDSRKAGSRRLRWTFRPPYGRKKDLIACPDKGCFKIEHSVVKAIIVSFVAVMGLVLLVILIKFVRRSERRKEGKLISTWSGLYRFSKGEIEKAINYGNSKVHLGSGSAGQVYQGILPSRQLVAIKHVYKTAMSGSFTREVEGLSKVRHPNLVSLLGFCDERGEQYLVYEYCCNGNLAQNLLRIDSVLSWDQRVRILRDCALVLRFLHNHPDGCIVHRDIKLSNILLMENMEPKLSDFGLAKVFNMEESKVFTDVRGTIGYMDPEYMTNARLTSASDIYSFGIVTLQMLSGRKVIELDIAARDTLTRKAKDVQMKKRPLKDFIDPRLRGELNLRDFESILNIAVLCAAGSSKGRPTIKEVFEEMDRAWKNTKPNMLVAAAATSGKEVMDTHKGYGRGGGSSVCHGSIFECQEEVDWLLESMVKKIDYGALRRGDATCKVGGRGDSSVQSIFVITRSQFS</sequence>
<organism evidence="3 4">
    <name type="scientific">Phoenix dactylifera</name>
    <name type="common">Date palm</name>
    <dbReference type="NCBI Taxonomy" id="42345"/>
    <lineage>
        <taxon>Eukaryota</taxon>
        <taxon>Viridiplantae</taxon>
        <taxon>Streptophyta</taxon>
        <taxon>Embryophyta</taxon>
        <taxon>Tracheophyta</taxon>
        <taxon>Spermatophyta</taxon>
        <taxon>Magnoliopsida</taxon>
        <taxon>Liliopsida</taxon>
        <taxon>Arecaceae</taxon>
        <taxon>Coryphoideae</taxon>
        <taxon>Phoeniceae</taxon>
        <taxon>Phoenix</taxon>
    </lineage>
</organism>
<dbReference type="GO" id="GO:0005524">
    <property type="term" value="F:ATP binding"/>
    <property type="evidence" value="ECO:0007669"/>
    <property type="project" value="InterPro"/>
</dbReference>